<dbReference type="GO" id="GO:0016747">
    <property type="term" value="F:acyltransferase activity, transferring groups other than amino-acyl groups"/>
    <property type="evidence" value="ECO:0007669"/>
    <property type="project" value="TreeGrafter"/>
</dbReference>
<dbReference type="Proteomes" id="UP000324897">
    <property type="component" value="Unassembled WGS sequence"/>
</dbReference>
<dbReference type="AlphaFoldDB" id="A0A5J9UH24"/>
<keyword evidence="3" id="KW-0012">Acyltransferase</keyword>
<dbReference type="Pfam" id="PF02458">
    <property type="entry name" value="Transferase"/>
    <property type="match status" value="1"/>
</dbReference>
<feature type="non-terminal residue" evidence="4">
    <location>
        <position position="1"/>
    </location>
</feature>
<protein>
    <submittedName>
        <fullName evidence="4">Uncharacterized protein</fullName>
    </submittedName>
</protein>
<dbReference type="PANTHER" id="PTHR31642:SF160">
    <property type="entry name" value="HXXXD-TYPE ACYL-TRANSFERASE FAMILY PROTEIN"/>
    <property type="match status" value="1"/>
</dbReference>
<keyword evidence="2" id="KW-0808">Transferase</keyword>
<evidence type="ECO:0000256" key="1">
    <source>
        <dbReference type="ARBA" id="ARBA00009861"/>
    </source>
</evidence>
<dbReference type="Gramene" id="TVU22551">
    <property type="protein sequence ID" value="TVU22551"/>
    <property type="gene ID" value="EJB05_32260"/>
</dbReference>
<dbReference type="OrthoDB" id="647894at2759"/>
<comment type="similarity">
    <text evidence="1">Belongs to the plant acyltransferase family.</text>
</comment>
<organism evidence="4 5">
    <name type="scientific">Eragrostis curvula</name>
    <name type="common">weeping love grass</name>
    <dbReference type="NCBI Taxonomy" id="38414"/>
    <lineage>
        <taxon>Eukaryota</taxon>
        <taxon>Viridiplantae</taxon>
        <taxon>Streptophyta</taxon>
        <taxon>Embryophyta</taxon>
        <taxon>Tracheophyta</taxon>
        <taxon>Spermatophyta</taxon>
        <taxon>Magnoliopsida</taxon>
        <taxon>Liliopsida</taxon>
        <taxon>Poales</taxon>
        <taxon>Poaceae</taxon>
        <taxon>PACMAD clade</taxon>
        <taxon>Chloridoideae</taxon>
        <taxon>Eragrostideae</taxon>
        <taxon>Eragrostidinae</taxon>
        <taxon>Eragrostis</taxon>
    </lineage>
</organism>
<evidence type="ECO:0000313" key="5">
    <source>
        <dbReference type="Proteomes" id="UP000324897"/>
    </source>
</evidence>
<keyword evidence="5" id="KW-1185">Reference proteome</keyword>
<accession>A0A5J9UH24</accession>
<dbReference type="Gene3D" id="3.30.559.10">
    <property type="entry name" value="Chloramphenicol acetyltransferase-like domain"/>
    <property type="match status" value="1"/>
</dbReference>
<comment type="caution">
    <text evidence="4">The sequence shown here is derived from an EMBL/GenBank/DDBJ whole genome shotgun (WGS) entry which is preliminary data.</text>
</comment>
<dbReference type="InterPro" id="IPR023213">
    <property type="entry name" value="CAT-like_dom_sf"/>
</dbReference>
<gene>
    <name evidence="4" type="ORF">EJB05_32260</name>
</gene>
<name>A0A5J9UH24_9POAL</name>
<evidence type="ECO:0000256" key="3">
    <source>
        <dbReference type="ARBA" id="ARBA00023315"/>
    </source>
</evidence>
<sequence>MKRSHKLRYRGGGGGLVVVVVVVVVEEEEERWRLVKATDATIEPHVLAVSNLDLLTQTTQIGMCSVYPKPPAANFDAVVAAFKASLPTLLNHFYLLAGRIATNPSSGLPEVHCYNQGADLVVGEAGVALATLDFGNMSSSLRRIQQPYGQDMALSVQVVSFACGGFTVAWCTNHVLVDGSALSFLISSWVEIARTGTLAVGAQPNHDRSVFRPRVPPSYNASLNEAFTPLDGERQINVLAHARSLVERLYYIVARLRKAASREGQRTSRVQAVSAHLWKILASVVGVEWTGK</sequence>
<dbReference type="PANTHER" id="PTHR31642">
    <property type="entry name" value="TRICHOTHECENE 3-O-ACETYLTRANSFERASE"/>
    <property type="match status" value="1"/>
</dbReference>
<dbReference type="InterPro" id="IPR050317">
    <property type="entry name" value="Plant_Fungal_Acyltransferase"/>
</dbReference>
<proteinExistence type="inferred from homology"/>
<evidence type="ECO:0000256" key="2">
    <source>
        <dbReference type="ARBA" id="ARBA00022679"/>
    </source>
</evidence>
<reference evidence="4 5" key="1">
    <citation type="journal article" date="2019" name="Sci. Rep.">
        <title>A high-quality genome of Eragrostis curvula grass provides insights into Poaceae evolution and supports new strategies to enhance forage quality.</title>
        <authorList>
            <person name="Carballo J."/>
            <person name="Santos B.A.C.M."/>
            <person name="Zappacosta D."/>
            <person name="Garbus I."/>
            <person name="Selva J.P."/>
            <person name="Gallo C.A."/>
            <person name="Diaz A."/>
            <person name="Albertini E."/>
            <person name="Caccamo M."/>
            <person name="Echenique V."/>
        </authorList>
    </citation>
    <scope>NUCLEOTIDE SEQUENCE [LARGE SCALE GENOMIC DNA]</scope>
    <source>
        <strain evidence="5">cv. Victoria</strain>
        <tissue evidence="4">Leaf</tissue>
    </source>
</reference>
<evidence type="ECO:0000313" key="4">
    <source>
        <dbReference type="EMBL" id="TVU22551.1"/>
    </source>
</evidence>
<dbReference type="EMBL" id="RWGY01000026">
    <property type="protein sequence ID" value="TVU22551.1"/>
    <property type="molecule type" value="Genomic_DNA"/>
</dbReference>